<reference evidence="1" key="1">
    <citation type="journal article" date="2010" name="Science">
        <title>Plasticity of animal genome architecture unmasked by rapid evolution of a pelagic tunicate.</title>
        <authorList>
            <person name="Denoeud F."/>
            <person name="Henriet S."/>
            <person name="Mungpakdee S."/>
            <person name="Aury J.M."/>
            <person name="Da Silva C."/>
            <person name="Brinkmann H."/>
            <person name="Mikhaleva J."/>
            <person name="Olsen L.C."/>
            <person name="Jubin C."/>
            <person name="Canestro C."/>
            <person name="Bouquet J.M."/>
            <person name="Danks G."/>
            <person name="Poulain J."/>
            <person name="Campsteijn C."/>
            <person name="Adamski M."/>
            <person name="Cross I."/>
            <person name="Yadetie F."/>
            <person name="Muffato M."/>
            <person name="Louis A."/>
            <person name="Butcher S."/>
            <person name="Tsagkogeorga G."/>
            <person name="Konrad A."/>
            <person name="Singh S."/>
            <person name="Jensen M.F."/>
            <person name="Cong E.H."/>
            <person name="Eikeseth-Otteraa H."/>
            <person name="Noel B."/>
            <person name="Anthouard V."/>
            <person name="Porcel B.M."/>
            <person name="Kachouri-Lafond R."/>
            <person name="Nishino A."/>
            <person name="Ugolini M."/>
            <person name="Chourrout P."/>
            <person name="Nishida H."/>
            <person name="Aasland R."/>
            <person name="Huzurbazar S."/>
            <person name="Westhof E."/>
            <person name="Delsuc F."/>
            <person name="Lehrach H."/>
            <person name="Reinhardt R."/>
            <person name="Weissenbach J."/>
            <person name="Roy S.W."/>
            <person name="Artiguenave F."/>
            <person name="Postlethwait J.H."/>
            <person name="Manak J.R."/>
            <person name="Thompson E.M."/>
            <person name="Jaillon O."/>
            <person name="Du Pasquier L."/>
            <person name="Boudinot P."/>
            <person name="Liberles D.A."/>
            <person name="Volff J.N."/>
            <person name="Philippe H."/>
            <person name="Lenhard B."/>
            <person name="Roest Crollius H."/>
            <person name="Wincker P."/>
            <person name="Chourrout D."/>
        </authorList>
    </citation>
    <scope>NUCLEOTIDE SEQUENCE [LARGE SCALE GENOMIC DNA]</scope>
</reference>
<dbReference type="AlphaFoldDB" id="E4X6Q4"/>
<name>E4X6Q4_OIKDI</name>
<organism evidence="1">
    <name type="scientific">Oikopleura dioica</name>
    <name type="common">Tunicate</name>
    <dbReference type="NCBI Taxonomy" id="34765"/>
    <lineage>
        <taxon>Eukaryota</taxon>
        <taxon>Metazoa</taxon>
        <taxon>Chordata</taxon>
        <taxon>Tunicata</taxon>
        <taxon>Appendicularia</taxon>
        <taxon>Copelata</taxon>
        <taxon>Oikopleuridae</taxon>
        <taxon>Oikopleura</taxon>
    </lineage>
</organism>
<keyword evidence="2" id="KW-1185">Reference proteome</keyword>
<accession>E4X6Q4</accession>
<evidence type="ECO:0000313" key="2">
    <source>
        <dbReference type="Proteomes" id="UP000001307"/>
    </source>
</evidence>
<gene>
    <name evidence="1" type="ORF">GSOID_T00003291001</name>
</gene>
<dbReference type="Proteomes" id="UP000001307">
    <property type="component" value="Unassembled WGS sequence"/>
</dbReference>
<dbReference type="EMBL" id="FN653027">
    <property type="protein sequence ID" value="CBY07929.1"/>
    <property type="molecule type" value="Genomic_DNA"/>
</dbReference>
<sequence length="610" mass="71056">MVFDNLKDGVNFVDFYTNLTGDVIRLLKNNTRPKIRDSVFEILLVMVKKHKHRLPTNTHCYNEPILMRMPNCDQVKVALNETDWTSHLNALILPAADAIIQETFAPNTTITAQTRNSFENAIKIVSIMVGKKHKLHKWITSRMVSHFPLDNNSKAELEIVIINLRMAKLYAKSYSATYSNSSKVLDDPVVRQRIQEYIVRIFTEQGRPRGVEGMELAVKTVITVKAIGLDLFKHVVDYLNRTHLSDRKKLGVLSAVFKYLENNSDESSDVLVEFAVNNITRILAELLAEIPNQSSNRFSLDVLRSAFRCCNIIAKTYLFRCGEKKWNFYQQLSQVLEDSLANVSLLSSSFREDIFSVFFILPPNWLQPLLRNTEDLLVYLWQDEMFDCGFMEKFIFHMPPEIDHLRFVMQVLFRNPPGTPSHREEMFYKEVEGLHQEIYYLLISADRKNFIKDVLNFQVLDCTFDDFDVQYMSCWLTLARAVIRMGVEEECSCIVQVASEIILRYENVRGVSNFVEKYLRFDAILPYLAVFPSNTSLSDQANDEKDLAMWCDYVSRLARNREICDRQCVKQLLCILERQKEFEGAMFWQVTKRELEIIIFQQEACEDKQE</sequence>
<proteinExistence type="predicted"/>
<protein>
    <submittedName>
        <fullName evidence="1">Uncharacterized protein</fullName>
    </submittedName>
</protein>
<dbReference type="InParanoid" id="E4X6Q4"/>
<evidence type="ECO:0000313" key="1">
    <source>
        <dbReference type="EMBL" id="CBY07929.1"/>
    </source>
</evidence>